<dbReference type="CDD" id="cd07802">
    <property type="entry name" value="ASKHA_NBD_FGGY_EcLyxK-like"/>
    <property type="match status" value="1"/>
</dbReference>
<dbReference type="InterPro" id="IPR050406">
    <property type="entry name" value="FGGY_Carb_Kinase"/>
</dbReference>
<dbReference type="InterPro" id="IPR018485">
    <property type="entry name" value="FGGY_C"/>
</dbReference>
<comment type="similarity">
    <text evidence="1">Belongs to the FGGY kinase family.</text>
</comment>
<proteinExistence type="inferred from homology"/>
<dbReference type="InterPro" id="IPR018484">
    <property type="entry name" value="FGGY_N"/>
</dbReference>
<dbReference type="EMBL" id="QUSK01000039">
    <property type="protein sequence ID" value="RGD72828.1"/>
    <property type="molecule type" value="Genomic_DNA"/>
</dbReference>
<dbReference type="PIRSF" id="PIRSF000538">
    <property type="entry name" value="GlpK"/>
    <property type="match status" value="1"/>
</dbReference>
<evidence type="ECO:0000256" key="2">
    <source>
        <dbReference type="ARBA" id="ARBA00022679"/>
    </source>
</evidence>
<sequence length="511" mass="57282">MENKTYLMGIDVGCTNSKVVIFDTNGNIVSHASTPSLRFIHRRAGFEEFDVDELWAMISKCIHEAIEKAEIDPVQIKGLGVTSFGNGVVFLDDEGRTLAPGCFSQDYRANSIIDMYKETGVYEKINDIVKGTLFAGEPGPILRWYKENNREIYDKIGGVLLFKDYIMYKLTGIFATDLNAFGGSFMVDMETMEYSDRLLELYGISELKKALPKLAENATDIVGKVTEEAAKQTGLMVGTPIAAGMMDILACLVGMGATNIGTYTAIAGSWCINETHSKRIIPNASSNMPYLYKGEYLNCSYTGASGSNYEWFTRVLGDLPKVEAGRKNKSFYKLIDEWIESVPIDRASVFFSPFVAQPSIHVQAKANFINIEYNTSYEEICYAVAEGVAFIHKHHIDFLKQENLPLDAVRLTGGIAKSDVWAKIFANVLQVPIERVECDETGALGAAIVAGIGSGVYRDYEDAFEKAIKVKEPVYPDYETFPIFEKRYREWSKIHESLMSYWNWKEDNKNE</sequence>
<dbReference type="Proteomes" id="UP000260721">
    <property type="component" value="Unassembled WGS sequence"/>
</dbReference>
<keyword evidence="3 6" id="KW-0418">Kinase</keyword>
<accession>A0A3E3DVX1</accession>
<evidence type="ECO:0000256" key="1">
    <source>
        <dbReference type="ARBA" id="ARBA00009156"/>
    </source>
</evidence>
<evidence type="ECO:0000313" key="7">
    <source>
        <dbReference type="Proteomes" id="UP000260721"/>
    </source>
</evidence>
<dbReference type="InterPro" id="IPR043129">
    <property type="entry name" value="ATPase_NBD"/>
</dbReference>
<reference evidence="6 7" key="1">
    <citation type="submission" date="2018-08" db="EMBL/GenBank/DDBJ databases">
        <title>A genome reference for cultivated species of the human gut microbiota.</title>
        <authorList>
            <person name="Zou Y."/>
            <person name="Xue W."/>
            <person name="Luo G."/>
        </authorList>
    </citation>
    <scope>NUCLEOTIDE SEQUENCE [LARGE SCALE GENOMIC DNA]</scope>
    <source>
        <strain evidence="6 7">TF08-11</strain>
    </source>
</reference>
<protein>
    <submittedName>
        <fullName evidence="6">Carbohydrate kinase</fullName>
    </submittedName>
</protein>
<evidence type="ECO:0000313" key="6">
    <source>
        <dbReference type="EMBL" id="RGD72828.1"/>
    </source>
</evidence>
<keyword evidence="2" id="KW-0808">Transferase</keyword>
<feature type="domain" description="Carbohydrate kinase FGGY C-terminal" evidence="5">
    <location>
        <begin position="267"/>
        <end position="452"/>
    </location>
</feature>
<dbReference type="Pfam" id="PF00370">
    <property type="entry name" value="FGGY_N"/>
    <property type="match status" value="1"/>
</dbReference>
<dbReference type="InterPro" id="IPR000577">
    <property type="entry name" value="Carb_kinase_FGGY"/>
</dbReference>
<dbReference type="GO" id="GO:0016301">
    <property type="term" value="F:kinase activity"/>
    <property type="evidence" value="ECO:0007669"/>
    <property type="project" value="UniProtKB-KW"/>
</dbReference>
<dbReference type="GO" id="GO:0005975">
    <property type="term" value="P:carbohydrate metabolic process"/>
    <property type="evidence" value="ECO:0007669"/>
    <property type="project" value="InterPro"/>
</dbReference>
<dbReference type="SUPFAM" id="SSF53067">
    <property type="entry name" value="Actin-like ATPase domain"/>
    <property type="match status" value="2"/>
</dbReference>
<dbReference type="PANTHER" id="PTHR43095:SF3">
    <property type="entry name" value="L-XYLULOSE_3-KETO-L-GULONATE KINASE"/>
    <property type="match status" value="1"/>
</dbReference>
<dbReference type="RefSeq" id="WP_117447263.1">
    <property type="nucleotide sequence ID" value="NZ_JBFBOW010000016.1"/>
</dbReference>
<feature type="domain" description="Carbohydrate kinase FGGY N-terminal" evidence="4">
    <location>
        <begin position="6"/>
        <end position="254"/>
    </location>
</feature>
<evidence type="ECO:0000259" key="5">
    <source>
        <dbReference type="Pfam" id="PF02782"/>
    </source>
</evidence>
<evidence type="ECO:0000256" key="3">
    <source>
        <dbReference type="ARBA" id="ARBA00022777"/>
    </source>
</evidence>
<evidence type="ECO:0000259" key="4">
    <source>
        <dbReference type="Pfam" id="PF00370"/>
    </source>
</evidence>
<dbReference type="PANTHER" id="PTHR43095">
    <property type="entry name" value="SUGAR KINASE"/>
    <property type="match status" value="1"/>
</dbReference>
<dbReference type="Pfam" id="PF02782">
    <property type="entry name" value="FGGY_C"/>
    <property type="match status" value="1"/>
</dbReference>
<name>A0A3E3DVX1_9FIRM</name>
<comment type="caution">
    <text evidence="6">The sequence shown here is derived from an EMBL/GenBank/DDBJ whole genome shotgun (WGS) entry which is preliminary data.</text>
</comment>
<dbReference type="AlphaFoldDB" id="A0A3E3DVX1"/>
<dbReference type="Gene3D" id="3.30.420.40">
    <property type="match status" value="2"/>
</dbReference>
<gene>
    <name evidence="6" type="ORF">DXC78_12140</name>
</gene>
<organism evidence="6 7">
    <name type="scientific">Faecalicoccus pleomorphus</name>
    <dbReference type="NCBI Taxonomy" id="1323"/>
    <lineage>
        <taxon>Bacteria</taxon>
        <taxon>Bacillati</taxon>
        <taxon>Bacillota</taxon>
        <taxon>Erysipelotrichia</taxon>
        <taxon>Erysipelotrichales</taxon>
        <taxon>Erysipelotrichaceae</taxon>
        <taxon>Faecalicoccus</taxon>
    </lineage>
</organism>